<keyword evidence="10" id="KW-1185">Reference proteome</keyword>
<dbReference type="PROSITE" id="PS50048">
    <property type="entry name" value="ZN2_CY6_FUNGAL_2"/>
    <property type="match status" value="1"/>
</dbReference>
<evidence type="ECO:0000256" key="2">
    <source>
        <dbReference type="ARBA" id="ARBA00022833"/>
    </source>
</evidence>
<evidence type="ECO:0000256" key="1">
    <source>
        <dbReference type="ARBA" id="ARBA00022723"/>
    </source>
</evidence>
<dbReference type="GO" id="GO:0008270">
    <property type="term" value="F:zinc ion binding"/>
    <property type="evidence" value="ECO:0007669"/>
    <property type="project" value="InterPro"/>
</dbReference>
<dbReference type="PROSITE" id="PS00463">
    <property type="entry name" value="ZN2_CY6_FUNGAL_1"/>
    <property type="match status" value="1"/>
</dbReference>
<dbReference type="PANTHER" id="PTHR31779:SF5">
    <property type="entry name" value="ZN(II)2CYS6 TRANSCRIPTION FACTOR (EUROFUNG)"/>
    <property type="match status" value="1"/>
</dbReference>
<evidence type="ECO:0000313" key="10">
    <source>
        <dbReference type="Proteomes" id="UP000326198"/>
    </source>
</evidence>
<dbReference type="InterPro" id="IPR001138">
    <property type="entry name" value="Zn2Cys6_DnaBD"/>
</dbReference>
<keyword evidence="2" id="KW-0862">Zinc</keyword>
<dbReference type="Proteomes" id="UP000326198">
    <property type="component" value="Unassembled WGS sequence"/>
</dbReference>
<dbReference type="InterPro" id="IPR052478">
    <property type="entry name" value="Metabolite_Synth_Reg"/>
</dbReference>
<organism evidence="9 10">
    <name type="scientific">Aspergillus bertholletiae</name>
    <dbReference type="NCBI Taxonomy" id="1226010"/>
    <lineage>
        <taxon>Eukaryota</taxon>
        <taxon>Fungi</taxon>
        <taxon>Dikarya</taxon>
        <taxon>Ascomycota</taxon>
        <taxon>Pezizomycotina</taxon>
        <taxon>Eurotiomycetes</taxon>
        <taxon>Eurotiomycetidae</taxon>
        <taxon>Eurotiales</taxon>
        <taxon>Aspergillaceae</taxon>
        <taxon>Aspergillus</taxon>
        <taxon>Aspergillus subgen. Circumdati</taxon>
    </lineage>
</organism>
<keyword evidence="5" id="KW-0804">Transcription</keyword>
<dbReference type="CDD" id="cd00067">
    <property type="entry name" value="GAL4"/>
    <property type="match status" value="1"/>
</dbReference>
<reference evidence="9 10" key="1">
    <citation type="submission" date="2019-04" db="EMBL/GenBank/DDBJ databases">
        <title>Friends and foes A comparative genomics studyof 23 Aspergillus species from section Flavi.</title>
        <authorList>
            <consortium name="DOE Joint Genome Institute"/>
            <person name="Kjaerbolling I."/>
            <person name="Vesth T."/>
            <person name="Frisvad J.C."/>
            <person name="Nybo J.L."/>
            <person name="Theobald S."/>
            <person name="Kildgaard S."/>
            <person name="Isbrandt T."/>
            <person name="Kuo A."/>
            <person name="Sato A."/>
            <person name="Lyhne E.K."/>
            <person name="Kogle M.E."/>
            <person name="Wiebenga A."/>
            <person name="Kun R.S."/>
            <person name="Lubbers R.J."/>
            <person name="Makela M.R."/>
            <person name="Barry K."/>
            <person name="Chovatia M."/>
            <person name="Clum A."/>
            <person name="Daum C."/>
            <person name="Haridas S."/>
            <person name="He G."/>
            <person name="LaButti K."/>
            <person name="Lipzen A."/>
            <person name="Mondo S."/>
            <person name="Riley R."/>
            <person name="Salamov A."/>
            <person name="Simmons B.A."/>
            <person name="Magnuson J.K."/>
            <person name="Henrissat B."/>
            <person name="Mortensen U.H."/>
            <person name="Larsen T.O."/>
            <person name="Devries R.P."/>
            <person name="Grigoriev I.V."/>
            <person name="Machida M."/>
            <person name="Baker S.E."/>
            <person name="Andersen M.R."/>
        </authorList>
    </citation>
    <scope>NUCLEOTIDE SEQUENCE [LARGE SCALE GENOMIC DNA]</scope>
    <source>
        <strain evidence="9 10">IBT 29228</strain>
    </source>
</reference>
<keyword evidence="3" id="KW-0805">Transcription regulation</keyword>
<dbReference type="GO" id="GO:0003677">
    <property type="term" value="F:DNA binding"/>
    <property type="evidence" value="ECO:0007669"/>
    <property type="project" value="UniProtKB-KW"/>
</dbReference>
<dbReference type="GO" id="GO:0009893">
    <property type="term" value="P:positive regulation of metabolic process"/>
    <property type="evidence" value="ECO:0007669"/>
    <property type="project" value="UniProtKB-ARBA"/>
</dbReference>
<dbReference type="OrthoDB" id="4685598at2759"/>
<feature type="region of interest" description="Disordered" evidence="7">
    <location>
        <begin position="1"/>
        <end position="23"/>
    </location>
</feature>
<dbReference type="PANTHER" id="PTHR31779">
    <property type="entry name" value="2-NITROPROPANE DIOXYGENASE FAMILY, PUTATIVE (AFU_ORTHOLOGUE AFUA_2G17430)-RELATED"/>
    <property type="match status" value="1"/>
</dbReference>
<evidence type="ECO:0000256" key="3">
    <source>
        <dbReference type="ARBA" id="ARBA00023015"/>
    </source>
</evidence>
<dbReference type="GO" id="GO:0009410">
    <property type="term" value="P:response to xenobiotic stimulus"/>
    <property type="evidence" value="ECO:0007669"/>
    <property type="project" value="TreeGrafter"/>
</dbReference>
<evidence type="ECO:0000256" key="5">
    <source>
        <dbReference type="ARBA" id="ARBA00023163"/>
    </source>
</evidence>
<keyword evidence="4" id="KW-0238">DNA-binding</keyword>
<proteinExistence type="predicted"/>
<evidence type="ECO:0000256" key="4">
    <source>
        <dbReference type="ARBA" id="ARBA00023125"/>
    </source>
</evidence>
<feature type="compositionally biased region" description="Polar residues" evidence="7">
    <location>
        <begin position="70"/>
        <end position="79"/>
    </location>
</feature>
<dbReference type="SUPFAM" id="SSF57701">
    <property type="entry name" value="Zn2/Cys6 DNA-binding domain"/>
    <property type="match status" value="1"/>
</dbReference>
<dbReference type="GO" id="GO:0000981">
    <property type="term" value="F:DNA-binding transcription factor activity, RNA polymerase II-specific"/>
    <property type="evidence" value="ECO:0007669"/>
    <property type="project" value="InterPro"/>
</dbReference>
<feature type="region of interest" description="Disordered" evidence="7">
    <location>
        <begin position="59"/>
        <end position="100"/>
    </location>
</feature>
<gene>
    <name evidence="9" type="ORF">BDV26DRAFT_264982</name>
</gene>
<dbReference type="InterPro" id="IPR036864">
    <property type="entry name" value="Zn2-C6_fun-type_DNA-bd_sf"/>
</dbReference>
<sequence>MGDLEHSSPPEHPGPSRKRRRAKIACESCRTRKRKCDGQEPCGTCVQLEYDCHYNPTSKVSKRTREASQDEQTSSNVTETPGAGQNPVADTGTSNSTVEPPYLLDLEHHARTYDHESQVTYPLILQSQAEPSSCACLSLLYLMMEQLRAKDRIVVPDDLGLLRNYVSSAKQVLYCQECPRRYLSIVQNGTMLGVLCMCIAACYARALEAIDAETKRASDANEQKQLCISASSPESLHSPSPLGNVLSSFSVDVAASEWASIMRRTVKVEIFGTESCTENCFMSFIDTLQERQKGWHRIPPAPDCPSTYPSLCDKNDPEPVCLVIVNQARKLVNSFKF</sequence>
<dbReference type="EMBL" id="ML736234">
    <property type="protein sequence ID" value="KAE8376782.1"/>
    <property type="molecule type" value="Genomic_DNA"/>
</dbReference>
<dbReference type="Pfam" id="PF00172">
    <property type="entry name" value="Zn_clus"/>
    <property type="match status" value="1"/>
</dbReference>
<protein>
    <recommendedName>
        <fullName evidence="8">Zn(2)-C6 fungal-type domain-containing protein</fullName>
    </recommendedName>
</protein>
<name>A0A5N7B3U4_9EURO</name>
<evidence type="ECO:0000256" key="6">
    <source>
        <dbReference type="ARBA" id="ARBA00023242"/>
    </source>
</evidence>
<dbReference type="AlphaFoldDB" id="A0A5N7B3U4"/>
<feature type="domain" description="Zn(2)-C6 fungal-type" evidence="8">
    <location>
        <begin position="25"/>
        <end position="54"/>
    </location>
</feature>
<evidence type="ECO:0000313" key="9">
    <source>
        <dbReference type="EMBL" id="KAE8376782.1"/>
    </source>
</evidence>
<keyword evidence="6" id="KW-0539">Nucleus</keyword>
<dbReference type="Gene3D" id="4.10.240.10">
    <property type="entry name" value="Zn(2)-C6 fungal-type DNA-binding domain"/>
    <property type="match status" value="1"/>
</dbReference>
<evidence type="ECO:0000259" key="8">
    <source>
        <dbReference type="PROSITE" id="PS50048"/>
    </source>
</evidence>
<keyword evidence="1" id="KW-0479">Metal-binding</keyword>
<accession>A0A5N7B3U4</accession>
<dbReference type="SMART" id="SM00066">
    <property type="entry name" value="GAL4"/>
    <property type="match status" value="1"/>
</dbReference>
<evidence type="ECO:0000256" key="7">
    <source>
        <dbReference type="SAM" id="MobiDB-lite"/>
    </source>
</evidence>